<keyword evidence="2" id="KW-1185">Reference proteome</keyword>
<dbReference type="Pfam" id="PF01063">
    <property type="entry name" value="Aminotran_4"/>
    <property type="match status" value="1"/>
</dbReference>
<protein>
    <recommendedName>
        <fullName evidence="3">Branched-chain-amino-acid aminotransferase</fullName>
    </recommendedName>
</protein>
<dbReference type="InterPro" id="IPR043132">
    <property type="entry name" value="BCAT-like_C"/>
</dbReference>
<gene>
    <name evidence="1" type="ORF">VTL71DRAFT_982</name>
</gene>
<evidence type="ECO:0008006" key="3">
    <source>
        <dbReference type="Google" id="ProtNLM"/>
    </source>
</evidence>
<dbReference type="SUPFAM" id="SSF56752">
    <property type="entry name" value="D-aminoacid aminotransferase-like PLP-dependent enzymes"/>
    <property type="match status" value="1"/>
</dbReference>
<dbReference type="Proteomes" id="UP001595075">
    <property type="component" value="Unassembled WGS sequence"/>
</dbReference>
<comment type="caution">
    <text evidence="1">The sequence shown here is derived from an EMBL/GenBank/DDBJ whole genome shotgun (WGS) entry which is preliminary data.</text>
</comment>
<dbReference type="Gene3D" id="3.30.470.10">
    <property type="match status" value="1"/>
</dbReference>
<accession>A0ABR4D3X1</accession>
<organism evidence="1 2">
    <name type="scientific">Oculimacula yallundae</name>
    <dbReference type="NCBI Taxonomy" id="86028"/>
    <lineage>
        <taxon>Eukaryota</taxon>
        <taxon>Fungi</taxon>
        <taxon>Dikarya</taxon>
        <taxon>Ascomycota</taxon>
        <taxon>Pezizomycotina</taxon>
        <taxon>Leotiomycetes</taxon>
        <taxon>Helotiales</taxon>
        <taxon>Ploettnerulaceae</taxon>
        <taxon>Oculimacula</taxon>
    </lineage>
</organism>
<dbReference type="InterPro" id="IPR036038">
    <property type="entry name" value="Aminotransferase-like"/>
</dbReference>
<dbReference type="InterPro" id="IPR043131">
    <property type="entry name" value="BCAT-like_N"/>
</dbReference>
<proteinExistence type="predicted"/>
<name>A0ABR4D3X1_9HELO</name>
<dbReference type="EMBL" id="JAZHXI010000001">
    <property type="protein sequence ID" value="KAL2076039.1"/>
    <property type="molecule type" value="Genomic_DNA"/>
</dbReference>
<dbReference type="InterPro" id="IPR001544">
    <property type="entry name" value="Aminotrans_IV"/>
</dbReference>
<evidence type="ECO:0000313" key="2">
    <source>
        <dbReference type="Proteomes" id="UP001595075"/>
    </source>
</evidence>
<sequence length="286" mass="31843">MTSPPDFQLFSSLRYDPILLPLTINTAAWDGEIKFFSPFYMLPYHRDRMLQAAEHFGWTKAADTIRGTEGFNFLLKKLNEAVDTKSETPMKVKTLLSHDGTITVETDPVPAVERWALFPERIPPPSGAEAKMKVSPLTGGALTLGENDAVHGDAPKGDLFEIFPDSVRTTPSPYTSYKTTSRDMYVSARERVGIKDYTEKKEVLIISDKDGEIMEGSLTSVFFWRNGKWTTPPASSGGQIGTTRRWAIEEGYAVEDIVKVDSLVDGEECWISNGVRGFTYGKVKLA</sequence>
<evidence type="ECO:0000313" key="1">
    <source>
        <dbReference type="EMBL" id="KAL2076039.1"/>
    </source>
</evidence>
<reference evidence="1 2" key="1">
    <citation type="journal article" date="2024" name="Commun. Biol.">
        <title>Comparative genomic analysis of thermophilic fungi reveals convergent evolutionary adaptations and gene losses.</title>
        <authorList>
            <person name="Steindorff A.S."/>
            <person name="Aguilar-Pontes M.V."/>
            <person name="Robinson A.J."/>
            <person name="Andreopoulos B."/>
            <person name="LaButti K."/>
            <person name="Kuo A."/>
            <person name="Mondo S."/>
            <person name="Riley R."/>
            <person name="Otillar R."/>
            <person name="Haridas S."/>
            <person name="Lipzen A."/>
            <person name="Grimwood J."/>
            <person name="Schmutz J."/>
            <person name="Clum A."/>
            <person name="Reid I.D."/>
            <person name="Moisan M.C."/>
            <person name="Butler G."/>
            <person name="Nguyen T.T.M."/>
            <person name="Dewar K."/>
            <person name="Conant G."/>
            <person name="Drula E."/>
            <person name="Henrissat B."/>
            <person name="Hansel C."/>
            <person name="Singer S."/>
            <person name="Hutchinson M.I."/>
            <person name="de Vries R.P."/>
            <person name="Natvig D.O."/>
            <person name="Powell A.J."/>
            <person name="Tsang A."/>
            <person name="Grigoriev I.V."/>
        </authorList>
    </citation>
    <scope>NUCLEOTIDE SEQUENCE [LARGE SCALE GENOMIC DNA]</scope>
    <source>
        <strain evidence="1 2">CBS 494.80</strain>
    </source>
</reference>
<dbReference type="Gene3D" id="3.20.10.10">
    <property type="entry name" value="D-amino Acid Aminotransferase, subunit A, domain 2"/>
    <property type="match status" value="1"/>
</dbReference>